<accession>A0A7J5ZMT1</accession>
<feature type="compositionally biased region" description="Polar residues" evidence="1">
    <location>
        <begin position="56"/>
        <end position="68"/>
    </location>
</feature>
<feature type="region of interest" description="Disordered" evidence="1">
    <location>
        <begin position="1"/>
        <end position="144"/>
    </location>
</feature>
<feature type="compositionally biased region" description="Polar residues" evidence="1">
    <location>
        <begin position="39"/>
        <end position="48"/>
    </location>
</feature>
<dbReference type="Proteomes" id="UP000593565">
    <property type="component" value="Unassembled WGS sequence"/>
</dbReference>
<feature type="compositionally biased region" description="Basic and acidic residues" evidence="1">
    <location>
        <begin position="127"/>
        <end position="144"/>
    </location>
</feature>
<proteinExistence type="predicted"/>
<evidence type="ECO:0000256" key="1">
    <source>
        <dbReference type="SAM" id="MobiDB-lite"/>
    </source>
</evidence>
<feature type="compositionally biased region" description="Polar residues" evidence="1">
    <location>
        <begin position="111"/>
        <end position="126"/>
    </location>
</feature>
<dbReference type="AlphaFoldDB" id="A0A7J5ZMT1"/>
<protein>
    <submittedName>
        <fullName evidence="2">Uncharacterized protein</fullName>
    </submittedName>
</protein>
<dbReference type="EMBL" id="JAAGNN010000026">
    <property type="protein sequence ID" value="KAF4071786.1"/>
    <property type="molecule type" value="Genomic_DNA"/>
</dbReference>
<organism evidence="2 3">
    <name type="scientific">Ameiurus melas</name>
    <name type="common">Black bullhead</name>
    <name type="synonym">Silurus melas</name>
    <dbReference type="NCBI Taxonomy" id="219545"/>
    <lineage>
        <taxon>Eukaryota</taxon>
        <taxon>Metazoa</taxon>
        <taxon>Chordata</taxon>
        <taxon>Craniata</taxon>
        <taxon>Vertebrata</taxon>
        <taxon>Euteleostomi</taxon>
        <taxon>Actinopterygii</taxon>
        <taxon>Neopterygii</taxon>
        <taxon>Teleostei</taxon>
        <taxon>Ostariophysi</taxon>
        <taxon>Siluriformes</taxon>
        <taxon>Ictaluridae</taxon>
        <taxon>Ameiurus</taxon>
    </lineage>
</organism>
<comment type="caution">
    <text evidence="2">The sequence shown here is derived from an EMBL/GenBank/DDBJ whole genome shotgun (WGS) entry which is preliminary data.</text>
</comment>
<gene>
    <name evidence="2" type="ORF">AMELA_G00266850</name>
</gene>
<keyword evidence="3" id="KW-1185">Reference proteome</keyword>
<feature type="compositionally biased region" description="Basic and acidic residues" evidence="1">
    <location>
        <begin position="93"/>
        <end position="110"/>
    </location>
</feature>
<name>A0A7J5ZMT1_AMEME</name>
<evidence type="ECO:0000313" key="2">
    <source>
        <dbReference type="EMBL" id="KAF4071786.1"/>
    </source>
</evidence>
<evidence type="ECO:0000313" key="3">
    <source>
        <dbReference type="Proteomes" id="UP000593565"/>
    </source>
</evidence>
<reference evidence="2 3" key="1">
    <citation type="submission" date="2020-02" db="EMBL/GenBank/DDBJ databases">
        <title>A chromosome-scale genome assembly of the black bullhead catfish (Ameiurus melas).</title>
        <authorList>
            <person name="Wen M."/>
            <person name="Zham M."/>
            <person name="Cabau C."/>
            <person name="Klopp C."/>
            <person name="Donnadieu C."/>
            <person name="Roques C."/>
            <person name="Bouchez O."/>
            <person name="Lampietro C."/>
            <person name="Jouanno E."/>
            <person name="Herpin A."/>
            <person name="Louis A."/>
            <person name="Berthelot C."/>
            <person name="Parey E."/>
            <person name="Roest-Crollius H."/>
            <person name="Braasch I."/>
            <person name="Postlethwait J."/>
            <person name="Robinson-Rechavi M."/>
            <person name="Echchiki A."/>
            <person name="Begum T."/>
            <person name="Montfort J."/>
            <person name="Schartl M."/>
            <person name="Bobe J."/>
            <person name="Guiguen Y."/>
        </authorList>
    </citation>
    <scope>NUCLEOTIDE SEQUENCE [LARGE SCALE GENOMIC DNA]</scope>
    <source>
        <strain evidence="2">M_S1</strain>
        <tissue evidence="2">Blood</tissue>
    </source>
</reference>
<sequence length="245" mass="27977">MSGDFEEISTTETSLSEGQCKHQRGTEERRSSPVASCVSFKSDQSKPLSINFKEGTASQETALSSSLKGDQPLRGTDERPNSSVSRCVSFKSDQSKPHSINFKEGKESQERQNSSPARQLKNTPSTDKTKGIHSKERNHCKSEDTVKTAKLEKKITDFLYNIFNDLENKMTVFIKHELEMFKKFLRKENTNYYGDVRDDLWSIKEATLDMALYFLKMMDHSDLADALQGKRSLESSKQHLNFLKR</sequence>